<dbReference type="EMBL" id="FCOE02000008">
    <property type="protein sequence ID" value="SAK63738.1"/>
    <property type="molecule type" value="Genomic_DNA"/>
</dbReference>
<dbReference type="AlphaFoldDB" id="A0A158B0J0"/>
<dbReference type="OrthoDB" id="9969506at2"/>
<evidence type="ECO:0000313" key="2">
    <source>
        <dbReference type="Proteomes" id="UP000054911"/>
    </source>
</evidence>
<organism evidence="1 2">
    <name type="scientific">Caballeronia pedi</name>
    <dbReference type="NCBI Taxonomy" id="1777141"/>
    <lineage>
        <taxon>Bacteria</taxon>
        <taxon>Pseudomonadati</taxon>
        <taxon>Pseudomonadota</taxon>
        <taxon>Betaproteobacteria</taxon>
        <taxon>Burkholderiales</taxon>
        <taxon>Burkholderiaceae</taxon>
        <taxon>Caballeronia</taxon>
    </lineage>
</organism>
<keyword evidence="2" id="KW-1185">Reference proteome</keyword>
<protein>
    <submittedName>
        <fullName evidence="1">Uncharacterized protein</fullName>
    </submittedName>
</protein>
<proteinExistence type="predicted"/>
<comment type="caution">
    <text evidence="1">The sequence shown here is derived from an EMBL/GenBank/DDBJ whole genome shotgun (WGS) entry which is preliminary data.</text>
</comment>
<gene>
    <name evidence="1" type="ORF">AWB80_02912</name>
</gene>
<dbReference type="Proteomes" id="UP000054911">
    <property type="component" value="Unassembled WGS sequence"/>
</dbReference>
<sequence>MSDFEEWFNTPESPMQDLWEKLSAYLRTQAHVGPFAIPDDEDTWLLLRMFYFLGVEGVTRQVGPMYPMKDHDDALMQYMTIYTEMHRIRAEKETMVELDKIMRKDDSHD</sequence>
<reference evidence="1" key="1">
    <citation type="submission" date="2016-01" db="EMBL/GenBank/DDBJ databases">
        <authorList>
            <person name="Peeters C."/>
        </authorList>
    </citation>
    <scope>NUCLEOTIDE SEQUENCE [LARGE SCALE GENOMIC DNA]</scope>
    <source>
        <strain evidence="1">LMG 29323</strain>
    </source>
</reference>
<dbReference type="STRING" id="1777141.AWB80_02912"/>
<evidence type="ECO:0000313" key="1">
    <source>
        <dbReference type="EMBL" id="SAK63738.1"/>
    </source>
</evidence>
<dbReference type="RefSeq" id="WP_061175379.1">
    <property type="nucleotide sequence ID" value="NZ_FCOE02000008.1"/>
</dbReference>
<name>A0A158B0J0_9BURK</name>
<accession>A0A158B0J0</accession>